<gene>
    <name evidence="1" type="ORF">NK125_00345</name>
</gene>
<protein>
    <submittedName>
        <fullName evidence="1">Uncharacterized protein</fullName>
    </submittedName>
</protein>
<accession>A0ABT1E542</accession>
<reference evidence="1 2" key="1">
    <citation type="journal article" date="2022" name="Genome Biol. Evol.">
        <title>Host diet, physiology and behaviors set the stage for Lachnospiraceae cladogenesis.</title>
        <authorList>
            <person name="Vera-Ponce De Leon A."/>
            <person name="Schneider M."/>
            <person name="Jahnes B.C."/>
            <person name="Sadowski V."/>
            <person name="Camuy-Velez L.A."/>
            <person name="Duan J."/>
            <person name="Sabree Z.L."/>
        </authorList>
    </citation>
    <scope>NUCLEOTIDE SEQUENCE [LARGE SCALE GENOMIC DNA]</scope>
    <source>
        <strain evidence="1 2">PAL113</strain>
    </source>
</reference>
<sequence length="976" mass="108390">MEKRLKIKKSNSCAIILLTICLAIQSTMFGISVKAEGEESPPIPPYTVVYNEELNSVSINFDLETIDQEKYEIAKLVTEGEQRILYDREADIQDLAYEVTTNGEYEFALYYKEKEQPVEGEQIITEEEETERETEENDTQQTLFTIVVEQIKDEEGVNVSEGGEVPFQNIEPIQPTLNEEKPTTQINLTGQFDMAAAATNKKEYATISGNSAKLSDSQIAWSTVEGPFSPHQICQTTSFTSKYKIDFRRSWSLDGMYFQPFVADGFAVSFHNQAGYKSKVENGSGFLGAYGDIGLKTALVFELDSFTFSNRGDVGTEGKKGAHMQIMQANGTAEPDKVSDLIPVASGTYEDPKSAYFGTEQPFSLSYEAASRTIIWKYGGSGKASVKTLSYTFTSESDIIARCGSLTPYYTLSCAMNYSNIVINNHGSANSGNSQLTMNEFKYIDMLPAVTETKYYRIETNGTETTEVPINGDVNRGYCARSGDTIVIRHKLNNTIKSLVDIKDKIYVNTKINDTKLEPISGSAKYYIDPNSKIGLEDAIFNEGGADITYPKNSGAFYVEYQVKIPDYFDSDQVSQLVSEQKLGTNGMTQVVKTQNMPLISRGQLLSNGKSIDNVQCSPLSNSSVNLGITEAQKLFFNNWNINIQGGALTSLKTVSEKFANMVNKSSFVSDSVDNNWKLKVSHFSGGSGTTQIVPNVVDTSKLGMYYSFVEVDEARFKNQNGMENPNGKRNSLRRIWVCDNFVQMNNQYGISKNFTMDEVKLSKLNDVTLKEEILKHIQVYSETASIDEISKLITGNKEGKLESITVDNITVQGITNSSVAGAAGSKDYPSTAKITIHENVFDIPIKVTVVNADVASYIVIPAEIELEKDEGINASCIGRQATIELISEQQSTDKSFRIQADTGFELEDEKKTNKFTVELYDLSRDKLTTKGSVANVGTLNKSTKKLMVWLNAEKIKVKRDSNYKGTMKFYVDLKK</sequence>
<dbReference type="RefSeq" id="WP_262064651.1">
    <property type="nucleotide sequence ID" value="NZ_JAMXOD010000001.1"/>
</dbReference>
<comment type="caution">
    <text evidence="1">The sequence shown here is derived from an EMBL/GenBank/DDBJ whole genome shotgun (WGS) entry which is preliminary data.</text>
</comment>
<proteinExistence type="predicted"/>
<dbReference type="EMBL" id="JAMZFW010000001">
    <property type="protein sequence ID" value="MCP1100863.1"/>
    <property type="molecule type" value="Genomic_DNA"/>
</dbReference>
<dbReference type="Proteomes" id="UP001523566">
    <property type="component" value="Unassembled WGS sequence"/>
</dbReference>
<evidence type="ECO:0000313" key="2">
    <source>
        <dbReference type="Proteomes" id="UP001523566"/>
    </source>
</evidence>
<keyword evidence="2" id="KW-1185">Reference proteome</keyword>
<name>A0ABT1E542_9FIRM</name>
<organism evidence="1 2">
    <name type="scientific">Aequitasia blattaphilus</name>
    <dbReference type="NCBI Taxonomy" id="2949332"/>
    <lineage>
        <taxon>Bacteria</taxon>
        <taxon>Bacillati</taxon>
        <taxon>Bacillota</taxon>
        <taxon>Clostridia</taxon>
        <taxon>Lachnospirales</taxon>
        <taxon>Lachnospiraceae</taxon>
        <taxon>Aequitasia</taxon>
    </lineage>
</organism>
<evidence type="ECO:0000313" key="1">
    <source>
        <dbReference type="EMBL" id="MCP1100863.1"/>
    </source>
</evidence>